<gene>
    <name evidence="5" type="ORF">AARE701A_LOCUS22546</name>
</gene>
<dbReference type="GO" id="GO:0006616">
    <property type="term" value="P:SRP-dependent cotranslational protein targeting to membrane, translocation"/>
    <property type="evidence" value="ECO:0007669"/>
    <property type="project" value="TreeGrafter"/>
</dbReference>
<keyword evidence="1" id="KW-0547">Nucleotide-binding</keyword>
<dbReference type="InterPro" id="IPR022941">
    <property type="entry name" value="SRP54"/>
</dbReference>
<dbReference type="GO" id="GO:0005829">
    <property type="term" value="C:cytosol"/>
    <property type="evidence" value="ECO:0007669"/>
    <property type="project" value="TreeGrafter"/>
</dbReference>
<evidence type="ECO:0000259" key="4">
    <source>
        <dbReference type="SMART" id="SM00962"/>
    </source>
</evidence>
<dbReference type="SUPFAM" id="SSF47446">
    <property type="entry name" value="Signal peptide-binding domain"/>
    <property type="match status" value="1"/>
</dbReference>
<dbReference type="Pfam" id="PF00448">
    <property type="entry name" value="SRP54"/>
    <property type="match status" value="1"/>
</dbReference>
<evidence type="ECO:0000313" key="6">
    <source>
        <dbReference type="Proteomes" id="UP000682877"/>
    </source>
</evidence>
<dbReference type="InterPro" id="IPR027417">
    <property type="entry name" value="P-loop_NTPase"/>
</dbReference>
<dbReference type="GO" id="GO:0005525">
    <property type="term" value="F:GTP binding"/>
    <property type="evidence" value="ECO:0007669"/>
    <property type="project" value="UniProtKB-KW"/>
</dbReference>
<reference evidence="5" key="1">
    <citation type="submission" date="2021-01" db="EMBL/GenBank/DDBJ databases">
        <authorList>
            <person name="Bezrukov I."/>
        </authorList>
    </citation>
    <scope>NUCLEOTIDE SEQUENCE</scope>
</reference>
<dbReference type="Gene3D" id="1.10.260.30">
    <property type="entry name" value="Signal recognition particle, SRP54 subunit, M-domain"/>
    <property type="match status" value="1"/>
</dbReference>
<proteinExistence type="predicted"/>
<dbReference type="SMART" id="SM00962">
    <property type="entry name" value="SRP54"/>
    <property type="match status" value="1"/>
</dbReference>
<dbReference type="Gene3D" id="1.20.120.140">
    <property type="entry name" value="Signal recognition particle SRP54, nucleotide-binding domain"/>
    <property type="match status" value="1"/>
</dbReference>
<dbReference type="InterPro" id="IPR004125">
    <property type="entry name" value="Signal_recog_particle_SRP54_M"/>
</dbReference>
<dbReference type="Pfam" id="PF02978">
    <property type="entry name" value="SRP_SPB"/>
    <property type="match status" value="1"/>
</dbReference>
<dbReference type="InterPro" id="IPR000897">
    <property type="entry name" value="SRP54_GTPase_dom"/>
</dbReference>
<keyword evidence="2" id="KW-0342">GTP-binding</keyword>
<dbReference type="InterPro" id="IPR036891">
    <property type="entry name" value="Signal_recog_part_SRP54_M_sf"/>
</dbReference>
<feature type="domain" description="SRP54-type proteins GTP-binding" evidence="4">
    <location>
        <begin position="99"/>
        <end position="292"/>
    </location>
</feature>
<accession>A0A8S2BCL2</accession>
<comment type="catalytic activity">
    <reaction evidence="3">
        <text>GTP + H2O = GDP + phosphate + H(+)</text>
        <dbReference type="Rhea" id="RHEA:19669"/>
        <dbReference type="ChEBI" id="CHEBI:15377"/>
        <dbReference type="ChEBI" id="CHEBI:15378"/>
        <dbReference type="ChEBI" id="CHEBI:37565"/>
        <dbReference type="ChEBI" id="CHEBI:43474"/>
        <dbReference type="ChEBI" id="CHEBI:58189"/>
        <dbReference type="EC" id="3.6.5.4"/>
    </reaction>
    <physiologicalReaction direction="left-to-right" evidence="3">
        <dbReference type="Rhea" id="RHEA:19670"/>
    </physiologicalReaction>
</comment>
<evidence type="ECO:0000313" key="5">
    <source>
        <dbReference type="EMBL" id="CAE6263180.1"/>
    </source>
</evidence>
<dbReference type="Gene3D" id="3.40.50.300">
    <property type="entry name" value="P-loop containing nucleotide triphosphate hydrolases"/>
    <property type="match status" value="1"/>
</dbReference>
<evidence type="ECO:0000256" key="1">
    <source>
        <dbReference type="ARBA" id="ARBA00022741"/>
    </source>
</evidence>
<organism evidence="5 6">
    <name type="scientific">Arabidopsis arenosa</name>
    <name type="common">Sand rock-cress</name>
    <name type="synonym">Cardaminopsis arenosa</name>
    <dbReference type="NCBI Taxonomy" id="38785"/>
    <lineage>
        <taxon>Eukaryota</taxon>
        <taxon>Viridiplantae</taxon>
        <taxon>Streptophyta</taxon>
        <taxon>Embryophyta</taxon>
        <taxon>Tracheophyta</taxon>
        <taxon>Spermatophyta</taxon>
        <taxon>Magnoliopsida</taxon>
        <taxon>eudicotyledons</taxon>
        <taxon>Gunneridae</taxon>
        <taxon>Pentapetalae</taxon>
        <taxon>rosids</taxon>
        <taxon>malvids</taxon>
        <taxon>Brassicales</taxon>
        <taxon>Brassicaceae</taxon>
        <taxon>Camelineae</taxon>
        <taxon>Arabidopsis</taxon>
    </lineage>
</organism>
<dbReference type="Proteomes" id="UP000682877">
    <property type="component" value="Chromosome 8"/>
</dbReference>
<dbReference type="FunFam" id="3.40.50.300:FF:004633">
    <property type="entry name" value="P-loop containing nucleoside triphosphate hydrolases superfamily protein"/>
    <property type="match status" value="1"/>
</dbReference>
<keyword evidence="6" id="KW-1185">Reference proteome</keyword>
<dbReference type="GO" id="GO:0008312">
    <property type="term" value="F:7S RNA binding"/>
    <property type="evidence" value="ECO:0007669"/>
    <property type="project" value="InterPro"/>
</dbReference>
<evidence type="ECO:0000256" key="3">
    <source>
        <dbReference type="ARBA" id="ARBA00048157"/>
    </source>
</evidence>
<dbReference type="SUPFAM" id="SSF52540">
    <property type="entry name" value="P-loop containing nucleoside triphosphate hydrolases"/>
    <property type="match status" value="1"/>
</dbReference>
<name>A0A8S2BCL2_ARAAE</name>
<dbReference type="EMBL" id="LR999458">
    <property type="protein sequence ID" value="CAE6263180.1"/>
    <property type="molecule type" value="Genomic_DNA"/>
</dbReference>
<protein>
    <recommendedName>
        <fullName evidence="4">SRP54-type proteins GTP-binding domain-containing protein</fullName>
    </recommendedName>
</protein>
<dbReference type="PANTHER" id="PTHR11564">
    <property type="entry name" value="SIGNAL RECOGNITION PARTICLE 54K PROTEIN SRP54"/>
    <property type="match status" value="1"/>
</dbReference>
<dbReference type="InterPro" id="IPR042101">
    <property type="entry name" value="SRP54_N_sf"/>
</dbReference>
<dbReference type="PANTHER" id="PTHR11564:SF34">
    <property type="entry name" value="SRP54-TYPE PROTEINS GTP-BINDING DOMAIN-CONTAINING PROTEIN"/>
    <property type="match status" value="1"/>
</dbReference>
<dbReference type="GO" id="GO:0005786">
    <property type="term" value="C:signal recognition particle, endoplasmic reticulum targeting"/>
    <property type="evidence" value="ECO:0007669"/>
    <property type="project" value="TreeGrafter"/>
</dbReference>
<dbReference type="GO" id="GO:0003924">
    <property type="term" value="F:GTPase activity"/>
    <property type="evidence" value="ECO:0007669"/>
    <property type="project" value="InterPro"/>
</dbReference>
<sequence>MALEEVRGRIGRSFQEMHKTSNKDWMRLKSCLDEITCALLDADFPRLAVDEVERNSQEIINLPKASKKKGKLIYEVMLAKLSSKLDPGKSALIRGKLEPSIVMFIGLRGVDKTKTCAKYARYHRKKGFRPALVCADTFRIDAFVRLNKAAKDEVPLYGSYTTDPGTLAAEGIAKFKNDKRDLIIVDTSDRHKQYSTLFEEMRLLAESMNPARVVYVMDSSIGQAAFDQAQAFKQCFTRGVVIITNIHGNSKACGAISAVAAAKCPMILAETGEKREDFEAFEAEAFVRSLLKNPWDKPYEYTLRLMYHHYRRELGLEKNLLSHLGPSSCSKLNHEKYRRYTTIMESMTDEELDNPNVTQMSEERMMEIAEASKVDVKQVVQMMITFKIKAKGVMELEERSRNESDRPPKLRFSNV</sequence>
<dbReference type="AlphaFoldDB" id="A0A8S2BCL2"/>
<evidence type="ECO:0000256" key="2">
    <source>
        <dbReference type="ARBA" id="ARBA00023134"/>
    </source>
</evidence>
<dbReference type="GO" id="GO:0030942">
    <property type="term" value="F:endoplasmic reticulum signal peptide binding"/>
    <property type="evidence" value="ECO:0007669"/>
    <property type="project" value="TreeGrafter"/>
</dbReference>